<gene>
    <name evidence="2" type="ORF">FEN17_12510</name>
</gene>
<dbReference type="AlphaFoldDB" id="A0A5R9KW63"/>
<dbReference type="Gene3D" id="2.30.29.80">
    <property type="match status" value="1"/>
</dbReference>
<dbReference type="InterPro" id="IPR041578">
    <property type="entry name" value="PIN_8"/>
</dbReference>
<evidence type="ECO:0000313" key="3">
    <source>
        <dbReference type="Proteomes" id="UP000306402"/>
    </source>
</evidence>
<proteinExistence type="predicted"/>
<sequence length="429" mass="49977">MRALFHEHFRKPEQHYKDLWRDAVFCLDTNILLNLYRYSDGTREQLIDILTKMQGRLWVPYWVGKEFFKNRLPIISEQISSYKEPLNNLSSVQKAFENDRKHPFLSVELLKDLGELIKKINAEIESAKDSLAARISHDQILDQIAEIVGDSMGTPPTDIELKNYLELGEKRLSANVPPGFKDWVDKKNDRPKDPFAGFGDFIIWQELIKKAKEDQTPIIFISDDQKEDWILIQSGLKQGPLPALHKEFYEKTGQYFHMYTAQQFVKLFQSTSGEKVSETVYQELKIFEITPTYTDEAIDYLHLRSPDLSPAEQRSLNSQPRFEVLTRTGSETCHWQFVIPEDQVLFRSLKIFDNLDKCLAGINGIKEFIKSPNRMQLVSPFTGKFTLTIRAEDQSVLCETFLSWEDPTFVRELIPKIIYWMINAKVLLP</sequence>
<dbReference type="OrthoDB" id="9182727at2"/>
<evidence type="ECO:0000259" key="1">
    <source>
        <dbReference type="Pfam" id="PF18476"/>
    </source>
</evidence>
<organism evidence="2 3">
    <name type="scientific">Dyadobacter luticola</name>
    <dbReference type="NCBI Taxonomy" id="1979387"/>
    <lineage>
        <taxon>Bacteria</taxon>
        <taxon>Pseudomonadati</taxon>
        <taxon>Bacteroidota</taxon>
        <taxon>Cytophagia</taxon>
        <taxon>Cytophagales</taxon>
        <taxon>Spirosomataceae</taxon>
        <taxon>Dyadobacter</taxon>
    </lineage>
</organism>
<comment type="caution">
    <text evidence="2">The sequence shown here is derived from an EMBL/GenBank/DDBJ whole genome shotgun (WGS) entry which is preliminary data.</text>
</comment>
<evidence type="ECO:0000313" key="2">
    <source>
        <dbReference type="EMBL" id="TLV00317.1"/>
    </source>
</evidence>
<reference evidence="2 3" key="1">
    <citation type="submission" date="2019-05" db="EMBL/GenBank/DDBJ databases">
        <authorList>
            <person name="Qu J.-H."/>
        </authorList>
    </citation>
    <scope>NUCLEOTIDE SEQUENCE [LARGE SCALE GENOMIC DNA]</scope>
    <source>
        <strain evidence="2 3">T17</strain>
    </source>
</reference>
<keyword evidence="3" id="KW-1185">Reference proteome</keyword>
<dbReference type="Proteomes" id="UP000306402">
    <property type="component" value="Unassembled WGS sequence"/>
</dbReference>
<dbReference type="Pfam" id="PF18476">
    <property type="entry name" value="PIN_8"/>
    <property type="match status" value="1"/>
</dbReference>
<accession>A0A5R9KW63</accession>
<dbReference type="EMBL" id="VCEJ01000004">
    <property type="protein sequence ID" value="TLV00317.1"/>
    <property type="molecule type" value="Genomic_DNA"/>
</dbReference>
<dbReference type="RefSeq" id="WP_138365697.1">
    <property type="nucleotide sequence ID" value="NZ_VCEJ01000004.1"/>
</dbReference>
<name>A0A5R9KW63_9BACT</name>
<protein>
    <recommendedName>
        <fullName evidence="1">PIN like domain-containing protein</fullName>
    </recommendedName>
</protein>
<feature type="domain" description="PIN like" evidence="1">
    <location>
        <begin position="24"/>
        <end position="244"/>
    </location>
</feature>